<organism evidence="14 15">
    <name type="scientific">Vescimonas fastidiosa</name>
    <dbReference type="NCBI Taxonomy" id="2714353"/>
    <lineage>
        <taxon>Bacteria</taxon>
        <taxon>Bacillati</taxon>
        <taxon>Bacillota</taxon>
        <taxon>Clostridia</taxon>
        <taxon>Eubacteriales</taxon>
        <taxon>Oscillospiraceae</taxon>
        <taxon>Vescimonas</taxon>
    </lineage>
</organism>
<dbReference type="Pfam" id="PF20259">
    <property type="entry name" value="tRNA_Me_trans_M"/>
    <property type="match status" value="1"/>
</dbReference>
<proteinExistence type="inferred from homology"/>
<dbReference type="HAMAP" id="MF_00144">
    <property type="entry name" value="tRNA_thiouridyl_MnmA"/>
    <property type="match status" value="1"/>
</dbReference>
<feature type="domain" description="tRNA-specific 2-thiouridylase MnmA-like C-terminal" evidence="12">
    <location>
        <begin position="278"/>
        <end position="352"/>
    </location>
</feature>
<reference evidence="14" key="1">
    <citation type="submission" date="2020-09" db="EMBL/GenBank/DDBJ databases">
        <title>New species isolated from human feces.</title>
        <authorList>
            <person name="Kitahara M."/>
            <person name="Shigeno Y."/>
            <person name="Shime M."/>
            <person name="Matsumoto Y."/>
            <person name="Nakamura S."/>
            <person name="Motooka D."/>
            <person name="Fukuoka S."/>
            <person name="Nishikawa H."/>
            <person name="Benno Y."/>
        </authorList>
    </citation>
    <scope>NUCLEOTIDE SEQUENCE</scope>
    <source>
        <strain evidence="14">MM35</strain>
        <plasmid evidence="14">pMM35_01</plasmid>
    </source>
</reference>
<dbReference type="FunFam" id="2.30.30.280:FF:000001">
    <property type="entry name" value="tRNA-specific 2-thiouridylase MnmA"/>
    <property type="match status" value="1"/>
</dbReference>
<evidence type="ECO:0000256" key="3">
    <source>
        <dbReference type="ARBA" id="ARBA00022679"/>
    </source>
</evidence>
<keyword evidence="6 11" id="KW-0067">ATP-binding</keyword>
<dbReference type="EMBL" id="AP023416">
    <property type="protein sequence ID" value="BCK79999.1"/>
    <property type="molecule type" value="Genomic_DNA"/>
</dbReference>
<dbReference type="InterPro" id="IPR004506">
    <property type="entry name" value="MnmA-like"/>
</dbReference>
<dbReference type="Gene3D" id="3.40.50.620">
    <property type="entry name" value="HUPs"/>
    <property type="match status" value="1"/>
</dbReference>
<dbReference type="Gene3D" id="2.30.30.280">
    <property type="entry name" value="Adenine nucleotide alpha hydrolases-like domains"/>
    <property type="match status" value="1"/>
</dbReference>
<keyword evidence="5 11" id="KW-0547">Nucleotide-binding</keyword>
<evidence type="ECO:0000256" key="7">
    <source>
        <dbReference type="ARBA" id="ARBA00022884"/>
    </source>
</evidence>
<dbReference type="NCBIfam" id="TIGR00420">
    <property type="entry name" value="trmU"/>
    <property type="match status" value="1"/>
</dbReference>
<keyword evidence="15" id="KW-1185">Reference proteome</keyword>
<evidence type="ECO:0000256" key="11">
    <source>
        <dbReference type="HAMAP-Rule" id="MF_00144"/>
    </source>
</evidence>
<evidence type="ECO:0000313" key="14">
    <source>
        <dbReference type="EMBL" id="BCK79999.1"/>
    </source>
</evidence>
<feature type="binding site" evidence="11">
    <location>
        <position position="35"/>
    </location>
    <ligand>
        <name>ATP</name>
        <dbReference type="ChEBI" id="CHEBI:30616"/>
    </ligand>
</feature>
<dbReference type="EC" id="2.8.1.13" evidence="11"/>
<dbReference type="SUPFAM" id="SSF52402">
    <property type="entry name" value="Adenine nucleotide alpha hydrolases-like"/>
    <property type="match status" value="1"/>
</dbReference>
<feature type="domain" description="tRNA-specific 2-thiouridylase MnmA-like central" evidence="13">
    <location>
        <begin position="206"/>
        <end position="269"/>
    </location>
</feature>
<name>A0A810PUL7_9FIRM</name>
<dbReference type="Pfam" id="PF20258">
    <property type="entry name" value="tRNA_Me_trans_C"/>
    <property type="match status" value="1"/>
</dbReference>
<feature type="site" description="Interaction with tRNA" evidence="11">
    <location>
        <position position="336"/>
    </location>
</feature>
<comment type="catalytic activity">
    <reaction evidence="9 11">
        <text>S-sulfanyl-L-cysteinyl-[protein] + uridine(34) in tRNA + AH2 + ATP = 2-thiouridine(34) in tRNA + L-cysteinyl-[protein] + A + AMP + diphosphate + H(+)</text>
        <dbReference type="Rhea" id="RHEA:47032"/>
        <dbReference type="Rhea" id="RHEA-COMP:10131"/>
        <dbReference type="Rhea" id="RHEA-COMP:11726"/>
        <dbReference type="Rhea" id="RHEA-COMP:11727"/>
        <dbReference type="Rhea" id="RHEA-COMP:11728"/>
        <dbReference type="ChEBI" id="CHEBI:13193"/>
        <dbReference type="ChEBI" id="CHEBI:15378"/>
        <dbReference type="ChEBI" id="CHEBI:17499"/>
        <dbReference type="ChEBI" id="CHEBI:29950"/>
        <dbReference type="ChEBI" id="CHEBI:30616"/>
        <dbReference type="ChEBI" id="CHEBI:33019"/>
        <dbReference type="ChEBI" id="CHEBI:61963"/>
        <dbReference type="ChEBI" id="CHEBI:65315"/>
        <dbReference type="ChEBI" id="CHEBI:87170"/>
        <dbReference type="ChEBI" id="CHEBI:456215"/>
        <dbReference type="EC" id="2.8.1.13"/>
    </reaction>
</comment>
<dbReference type="RefSeq" id="WP_212821818.1">
    <property type="nucleotide sequence ID" value="NZ_AP023416.1"/>
</dbReference>
<feature type="binding site" evidence="11">
    <location>
        <begin position="9"/>
        <end position="16"/>
    </location>
    <ligand>
        <name>ATP</name>
        <dbReference type="ChEBI" id="CHEBI:30616"/>
    </ligand>
</feature>
<geneLocation type="plasmid" evidence="14 15">
    <name>pMM35_01</name>
</geneLocation>
<evidence type="ECO:0000256" key="8">
    <source>
        <dbReference type="ARBA" id="ARBA00023157"/>
    </source>
</evidence>
<comment type="similarity">
    <text evidence="11">Belongs to the MnmA/TRMU family.</text>
</comment>
<sequence>MSEKKVLVAMSGGVDSSAAALLLRQQGYACDGAMLRLYSGETEGTCCSADDAADARSVAYSLGMKFYVFNETERFARDVMDRFVSEYCAGRTPNPCIDCNRCLKFGALLERALLLGYDYLATGHYARVDFDAATQKYRLLRGRDRHKDQSYVLYQLTQHQLSHLLLPVGEYDKPSIRDSARQAGLLNADKSDSQDICFVPDGDYVQFLREYGGVDLTPGDFVDRDGHVLGRHKGLPCYTTGQRKGLGVSAGKHVYVLRKNAADNTILLGDDQDLFTSDLTANRVNWISGEPPAAPLRVTAKTRYSQTEAAATVTPLPDGRIRVTFDTPQRAITAGQAVVLYQDEVTLGGGTIE</sequence>
<keyword evidence="1 11" id="KW-0963">Cytoplasm</keyword>
<evidence type="ECO:0000256" key="2">
    <source>
        <dbReference type="ARBA" id="ARBA00022555"/>
    </source>
</evidence>
<evidence type="ECO:0000256" key="9">
    <source>
        <dbReference type="ARBA" id="ARBA00051542"/>
    </source>
</evidence>
<evidence type="ECO:0000256" key="4">
    <source>
        <dbReference type="ARBA" id="ARBA00022694"/>
    </source>
</evidence>
<feature type="active site" description="Nucleophile" evidence="11">
    <location>
        <position position="99"/>
    </location>
</feature>
<feature type="region of interest" description="Interaction with tRNA" evidence="11">
    <location>
        <begin position="303"/>
        <end position="304"/>
    </location>
</feature>
<dbReference type="KEGG" id="vfa:MM35RIKEN_21910"/>
<dbReference type="GO" id="GO:0005524">
    <property type="term" value="F:ATP binding"/>
    <property type="evidence" value="ECO:0007669"/>
    <property type="project" value="UniProtKB-KW"/>
</dbReference>
<dbReference type="Gene3D" id="2.40.30.10">
    <property type="entry name" value="Translation factors"/>
    <property type="match status" value="1"/>
</dbReference>
<dbReference type="FunFam" id="3.40.50.620:FF:000115">
    <property type="entry name" value="tRNA-specific 2-thiouridylase MnmA"/>
    <property type="match status" value="1"/>
</dbReference>
<keyword evidence="4 11" id="KW-0819">tRNA processing</keyword>
<dbReference type="PANTHER" id="PTHR11933:SF5">
    <property type="entry name" value="MITOCHONDRIAL TRNA-SPECIFIC 2-THIOURIDYLASE 1"/>
    <property type="match status" value="1"/>
</dbReference>
<dbReference type="GO" id="GO:0005737">
    <property type="term" value="C:cytoplasm"/>
    <property type="evidence" value="ECO:0007669"/>
    <property type="project" value="UniProtKB-SubCell"/>
</dbReference>
<dbReference type="InterPro" id="IPR046884">
    <property type="entry name" value="MnmA-like_central"/>
</dbReference>
<dbReference type="InterPro" id="IPR023382">
    <property type="entry name" value="MnmA-like_central_sf"/>
</dbReference>
<feature type="region of interest" description="Interaction with tRNA" evidence="11">
    <location>
        <begin position="147"/>
        <end position="149"/>
    </location>
</feature>
<feature type="binding site" evidence="11">
    <location>
        <position position="123"/>
    </location>
    <ligand>
        <name>ATP</name>
        <dbReference type="ChEBI" id="CHEBI:30616"/>
    </ligand>
</feature>
<evidence type="ECO:0000256" key="5">
    <source>
        <dbReference type="ARBA" id="ARBA00022741"/>
    </source>
</evidence>
<dbReference type="Proteomes" id="UP000681343">
    <property type="component" value="Plasmid pMM35_01"/>
</dbReference>
<dbReference type="Pfam" id="PF03054">
    <property type="entry name" value="tRNA_Me_trans"/>
    <property type="match status" value="1"/>
</dbReference>
<dbReference type="CDD" id="cd01998">
    <property type="entry name" value="MnmA_TRMU-like"/>
    <property type="match status" value="1"/>
</dbReference>
<dbReference type="GO" id="GO:0000049">
    <property type="term" value="F:tRNA binding"/>
    <property type="evidence" value="ECO:0007669"/>
    <property type="project" value="UniProtKB-KW"/>
</dbReference>
<keyword evidence="8" id="KW-1015">Disulfide bond</keyword>
<keyword evidence="2 11" id="KW-0820">tRNA-binding</keyword>
<dbReference type="NCBIfam" id="NF001138">
    <property type="entry name" value="PRK00143.1"/>
    <property type="match status" value="1"/>
</dbReference>
<feature type="active site" description="Cysteine persulfide intermediate" evidence="11">
    <location>
        <position position="197"/>
    </location>
</feature>
<dbReference type="InterPro" id="IPR014729">
    <property type="entry name" value="Rossmann-like_a/b/a_fold"/>
</dbReference>
<dbReference type="FunFam" id="2.40.30.10:FF:000023">
    <property type="entry name" value="tRNA-specific 2-thiouridylase MnmA"/>
    <property type="match status" value="1"/>
</dbReference>
<evidence type="ECO:0000313" key="15">
    <source>
        <dbReference type="Proteomes" id="UP000681343"/>
    </source>
</evidence>
<protein>
    <recommendedName>
        <fullName evidence="11">tRNA-specific 2-thiouridylase MnmA</fullName>
        <ecNumber evidence="11">2.8.1.13</ecNumber>
    </recommendedName>
</protein>
<keyword evidence="7 11" id="KW-0694">RNA-binding</keyword>
<gene>
    <name evidence="11 14" type="primary">mnmA</name>
    <name evidence="14" type="ORF">MM35RIKEN_21910</name>
</gene>
<dbReference type="GO" id="GO:0002143">
    <property type="term" value="P:tRNA wobble position uridine thiolation"/>
    <property type="evidence" value="ECO:0007669"/>
    <property type="project" value="TreeGrafter"/>
</dbReference>
<keyword evidence="14" id="KW-0614">Plasmid</keyword>
<comment type="caution">
    <text evidence="11">Lacks conserved residue(s) required for the propagation of feature annotation.</text>
</comment>
<dbReference type="PANTHER" id="PTHR11933">
    <property type="entry name" value="TRNA 5-METHYLAMINOMETHYL-2-THIOURIDYLATE -METHYLTRANSFERASE"/>
    <property type="match status" value="1"/>
</dbReference>
<accession>A0A810PUL7</accession>
<comment type="function">
    <text evidence="10 11">Catalyzes the 2-thiolation of uridine at the wobble position (U34) of tRNA, leading to the formation of s(2)U34.</text>
</comment>
<evidence type="ECO:0000256" key="6">
    <source>
        <dbReference type="ARBA" id="ARBA00022840"/>
    </source>
</evidence>
<evidence type="ECO:0000259" key="12">
    <source>
        <dbReference type="Pfam" id="PF20258"/>
    </source>
</evidence>
<dbReference type="InterPro" id="IPR046885">
    <property type="entry name" value="MnmA-like_C"/>
</dbReference>
<evidence type="ECO:0000256" key="10">
    <source>
        <dbReference type="ARBA" id="ARBA00056575"/>
    </source>
</evidence>
<dbReference type="GO" id="GO:0103016">
    <property type="term" value="F:tRNA-uridine 2-sulfurtransferase activity"/>
    <property type="evidence" value="ECO:0007669"/>
    <property type="project" value="UniProtKB-EC"/>
</dbReference>
<comment type="subcellular location">
    <subcellularLocation>
        <location evidence="11">Cytoplasm</location>
    </subcellularLocation>
</comment>
<feature type="site" description="Interaction with tRNA" evidence="11">
    <location>
        <position position="124"/>
    </location>
</feature>
<keyword evidence="3 11" id="KW-0808">Transferase</keyword>
<dbReference type="AlphaFoldDB" id="A0A810PUL7"/>
<evidence type="ECO:0000256" key="1">
    <source>
        <dbReference type="ARBA" id="ARBA00022490"/>
    </source>
</evidence>
<evidence type="ECO:0000259" key="13">
    <source>
        <dbReference type="Pfam" id="PF20259"/>
    </source>
</evidence>